<evidence type="ECO:0000313" key="1">
    <source>
        <dbReference type="EMBL" id="TGZ82979.1"/>
    </source>
</evidence>
<dbReference type="PANTHER" id="PTHR13618">
    <property type="entry name" value="LEUCINE ZIPPER CONTAINING TRANSCRIPTION FACTOR LZF1"/>
    <property type="match status" value="1"/>
</dbReference>
<dbReference type="STRING" id="341454.A0A4S2N1H1"/>
<protein>
    <recommendedName>
        <fullName evidence="3">RAVE subunit 2/Rogdi</fullName>
    </recommendedName>
</protein>
<dbReference type="EMBL" id="ML220114">
    <property type="protein sequence ID" value="TGZ82979.1"/>
    <property type="molecule type" value="Genomic_DNA"/>
</dbReference>
<dbReference type="GO" id="GO:0043291">
    <property type="term" value="C:RAVE complex"/>
    <property type="evidence" value="ECO:0007669"/>
    <property type="project" value="TreeGrafter"/>
</dbReference>
<name>A0A4S2N1H1_9PEZI</name>
<dbReference type="OrthoDB" id="66510at2759"/>
<sequence length="328" mass="34771">MTDDELEKATASRELTWLLTTLTDTLQSVRTGLQECLTLLDPSGPSSTLALSSSRSEALKGIIHRSGSSITRGDIQLKLYGLPYSRGGYKLCLAGADKAATGDAEELVLEQLVDVRNCVVTSLDLVGGLGSRGNEKKKEGGGTHVPGDAANVLRRLRELKENVGAAKAALKGQSAHRLWPYYGADPKIFDPPLPQSLAFDLYISEAAIVVEVRSIEHIPDASDPSSSKGAFSAVQSLGTSISSPFGFRERFAAAVGFSGHPGYHETQAGVGEVFDYQGERVKVKDSVKVESQDPSLMAVWAKLGGVEHVLSGAVKSLEVVMTAAGIKC</sequence>
<dbReference type="InParanoid" id="A0A4S2N1H1"/>
<dbReference type="InterPro" id="IPR028241">
    <property type="entry name" value="RAVE2/Rogdi"/>
</dbReference>
<keyword evidence="2" id="KW-1185">Reference proteome</keyword>
<dbReference type="AlphaFoldDB" id="A0A4S2N1H1"/>
<dbReference type="PANTHER" id="PTHR13618:SF1">
    <property type="entry name" value="PROTEIN ROGDI HOMOLOG"/>
    <property type="match status" value="1"/>
</dbReference>
<gene>
    <name evidence="1" type="ORF">EX30DRAFT_339228</name>
</gene>
<organism evidence="1 2">
    <name type="scientific">Ascodesmis nigricans</name>
    <dbReference type="NCBI Taxonomy" id="341454"/>
    <lineage>
        <taxon>Eukaryota</taxon>
        <taxon>Fungi</taxon>
        <taxon>Dikarya</taxon>
        <taxon>Ascomycota</taxon>
        <taxon>Pezizomycotina</taxon>
        <taxon>Pezizomycetes</taxon>
        <taxon>Pezizales</taxon>
        <taxon>Ascodesmidaceae</taxon>
        <taxon>Ascodesmis</taxon>
    </lineage>
</organism>
<accession>A0A4S2N1H1</accession>
<dbReference type="Proteomes" id="UP000298138">
    <property type="component" value="Unassembled WGS sequence"/>
</dbReference>
<reference evidence="1 2" key="1">
    <citation type="submission" date="2019-04" db="EMBL/GenBank/DDBJ databases">
        <title>Comparative genomics and transcriptomics to analyze fruiting body development in filamentous ascomycetes.</title>
        <authorList>
            <consortium name="DOE Joint Genome Institute"/>
            <person name="Lutkenhaus R."/>
            <person name="Traeger S."/>
            <person name="Breuer J."/>
            <person name="Kuo A."/>
            <person name="Lipzen A."/>
            <person name="Pangilinan J."/>
            <person name="Dilworth D."/>
            <person name="Sandor L."/>
            <person name="Poggeler S."/>
            <person name="Barry K."/>
            <person name="Grigoriev I.V."/>
            <person name="Nowrousian M."/>
        </authorList>
    </citation>
    <scope>NUCLEOTIDE SEQUENCE [LARGE SCALE GENOMIC DNA]</scope>
    <source>
        <strain evidence="1 2">CBS 389.68</strain>
    </source>
</reference>
<dbReference type="Pfam" id="PF10259">
    <property type="entry name" value="Rogdi_lz"/>
    <property type="match status" value="1"/>
</dbReference>
<evidence type="ECO:0008006" key="3">
    <source>
        <dbReference type="Google" id="ProtNLM"/>
    </source>
</evidence>
<proteinExistence type="predicted"/>
<evidence type="ECO:0000313" key="2">
    <source>
        <dbReference type="Proteomes" id="UP000298138"/>
    </source>
</evidence>